<dbReference type="SUPFAM" id="SSF55073">
    <property type="entry name" value="Nucleotide cyclase"/>
    <property type="match status" value="1"/>
</dbReference>
<dbReference type="Proteomes" id="UP000680067">
    <property type="component" value="Unassembled WGS sequence"/>
</dbReference>
<comment type="catalytic activity">
    <reaction evidence="2">
        <text>2 GTP = 3',3'-c-di-GMP + 2 diphosphate</text>
        <dbReference type="Rhea" id="RHEA:24898"/>
        <dbReference type="ChEBI" id="CHEBI:33019"/>
        <dbReference type="ChEBI" id="CHEBI:37565"/>
        <dbReference type="ChEBI" id="CHEBI:58805"/>
        <dbReference type="EC" id="2.7.7.65"/>
    </reaction>
</comment>
<dbReference type="Gene3D" id="3.30.70.270">
    <property type="match status" value="1"/>
</dbReference>
<evidence type="ECO:0000313" key="5">
    <source>
        <dbReference type="Proteomes" id="UP000680067"/>
    </source>
</evidence>
<gene>
    <name evidence="4" type="ORF">KDM89_04465</name>
</gene>
<dbReference type="InterPro" id="IPR029787">
    <property type="entry name" value="Nucleotide_cyclase"/>
</dbReference>
<dbReference type="PROSITE" id="PS50887">
    <property type="entry name" value="GGDEF"/>
    <property type="match status" value="1"/>
</dbReference>
<dbReference type="PANTHER" id="PTHR45138:SF9">
    <property type="entry name" value="DIGUANYLATE CYCLASE DGCM-RELATED"/>
    <property type="match status" value="1"/>
</dbReference>
<dbReference type="RefSeq" id="WP_212686751.1">
    <property type="nucleotide sequence ID" value="NZ_JAGSPN010000002.1"/>
</dbReference>
<dbReference type="InterPro" id="IPR050469">
    <property type="entry name" value="Diguanylate_Cyclase"/>
</dbReference>
<sequence length="434" mass="49913">MAEAGLLYKNQVFLLAQTFFILDNREELLLNAHKYDFDILFFDQMTDFVDAVSHADEHALFLIDLDVLYNMQADMQQQKRQTMFLSDLLQRLPAGHEYIYLQTNRQGERFVLQQRLVDSKCLAYAEKPITNENLVDRLFNIFARKQSGSNNTILYLDEQPALDTALLASHDIQVVHHTDATTLHLRVKALQPDIVLISEAKYLQTDAVARILKKNIEFDSGREIFLLQESSQSHVARQALDGGFDQILSRTEPDILTRQLVHRIQKIRTSKDLISRDRATGLLNKVGLQKRAQEWIQKAQQQGKPLAYGVIDIDKFKTINDTWGHYFGDIVIKRLSLVLSAYVGESDLLSRFGGEEFVMVFWDCDAQTGKQRMDMMREAFGRVVFQVTPEETRQFSFSGGLATFPECKSENELFLRADEQLYQAKQNGRNQICG</sequence>
<evidence type="ECO:0000313" key="4">
    <source>
        <dbReference type="EMBL" id="MBR7781388.1"/>
    </source>
</evidence>
<dbReference type="InterPro" id="IPR043128">
    <property type="entry name" value="Rev_trsase/Diguanyl_cyclase"/>
</dbReference>
<dbReference type="GO" id="GO:0052621">
    <property type="term" value="F:diguanylate cyclase activity"/>
    <property type="evidence" value="ECO:0007669"/>
    <property type="project" value="UniProtKB-EC"/>
</dbReference>
<proteinExistence type="predicted"/>
<dbReference type="EMBL" id="JAGSPN010000002">
    <property type="protein sequence ID" value="MBR7781388.1"/>
    <property type="molecule type" value="Genomic_DNA"/>
</dbReference>
<evidence type="ECO:0000259" key="3">
    <source>
        <dbReference type="PROSITE" id="PS50887"/>
    </source>
</evidence>
<organism evidence="4 5">
    <name type="scientific">Undibacterium luofuense</name>
    <dbReference type="NCBI Taxonomy" id="2828733"/>
    <lineage>
        <taxon>Bacteria</taxon>
        <taxon>Pseudomonadati</taxon>
        <taxon>Pseudomonadota</taxon>
        <taxon>Betaproteobacteria</taxon>
        <taxon>Burkholderiales</taxon>
        <taxon>Oxalobacteraceae</taxon>
        <taxon>Undibacterium</taxon>
    </lineage>
</organism>
<feature type="domain" description="GGDEF" evidence="3">
    <location>
        <begin position="304"/>
        <end position="434"/>
    </location>
</feature>
<dbReference type="PANTHER" id="PTHR45138">
    <property type="entry name" value="REGULATORY COMPONENTS OF SENSORY TRANSDUCTION SYSTEM"/>
    <property type="match status" value="1"/>
</dbReference>
<accession>A0A941I710</accession>
<dbReference type="NCBIfam" id="TIGR00254">
    <property type="entry name" value="GGDEF"/>
    <property type="match status" value="1"/>
</dbReference>
<comment type="caution">
    <text evidence="4">The sequence shown here is derived from an EMBL/GenBank/DDBJ whole genome shotgun (WGS) entry which is preliminary data.</text>
</comment>
<dbReference type="EC" id="2.7.7.65" evidence="1"/>
<reference evidence="4" key="1">
    <citation type="submission" date="2021-04" db="EMBL/GenBank/DDBJ databases">
        <title>novel species isolated from subtropical streams in China.</title>
        <authorList>
            <person name="Lu H."/>
        </authorList>
    </citation>
    <scope>NUCLEOTIDE SEQUENCE</scope>
    <source>
        <strain evidence="4">LFS511W</strain>
    </source>
</reference>
<name>A0A941I710_9BURK</name>
<dbReference type="SMART" id="SM00267">
    <property type="entry name" value="GGDEF"/>
    <property type="match status" value="1"/>
</dbReference>
<dbReference type="AlphaFoldDB" id="A0A941I710"/>
<dbReference type="CDD" id="cd01949">
    <property type="entry name" value="GGDEF"/>
    <property type="match status" value="1"/>
</dbReference>
<keyword evidence="5" id="KW-1185">Reference proteome</keyword>
<evidence type="ECO:0000256" key="1">
    <source>
        <dbReference type="ARBA" id="ARBA00012528"/>
    </source>
</evidence>
<evidence type="ECO:0000256" key="2">
    <source>
        <dbReference type="ARBA" id="ARBA00034247"/>
    </source>
</evidence>
<dbReference type="Pfam" id="PF00990">
    <property type="entry name" value="GGDEF"/>
    <property type="match status" value="1"/>
</dbReference>
<protein>
    <recommendedName>
        <fullName evidence="1">diguanylate cyclase</fullName>
        <ecNumber evidence="1">2.7.7.65</ecNumber>
    </recommendedName>
</protein>
<dbReference type="InterPro" id="IPR000160">
    <property type="entry name" value="GGDEF_dom"/>
</dbReference>